<gene>
    <name evidence="1" type="ORF">DW986_07050</name>
</gene>
<proteinExistence type="predicted"/>
<dbReference type="Proteomes" id="UP000285173">
    <property type="component" value="Unassembled WGS sequence"/>
</dbReference>
<name>A0A3R5ZSC1_9BACT</name>
<organism evidence="1 2">
    <name type="scientific">Parabacteroides merdae</name>
    <dbReference type="NCBI Taxonomy" id="46503"/>
    <lineage>
        <taxon>Bacteria</taxon>
        <taxon>Pseudomonadati</taxon>
        <taxon>Bacteroidota</taxon>
        <taxon>Bacteroidia</taxon>
        <taxon>Bacteroidales</taxon>
        <taxon>Tannerellaceae</taxon>
        <taxon>Parabacteroides</taxon>
    </lineage>
</organism>
<comment type="caution">
    <text evidence="1">The sequence shown here is derived from an EMBL/GenBank/DDBJ whole genome shotgun (WGS) entry which is preliminary data.</text>
</comment>
<dbReference type="AlphaFoldDB" id="A0A3R5ZSC1"/>
<sequence length="95" mass="10834">MIPFGVTRSWSWSTVVTNKIYPGHEGATLLIGSASGNELKNVIMKVLIQKEVKTKRLREVRIGETFKKEMHIAEQVTTLYIIGIPVFRKKELFSD</sequence>
<reference evidence="1 2" key="1">
    <citation type="submission" date="2018-08" db="EMBL/GenBank/DDBJ databases">
        <title>A genome reference for cultivated species of the human gut microbiota.</title>
        <authorList>
            <person name="Zou Y."/>
            <person name="Xue W."/>
            <person name="Luo G."/>
        </authorList>
    </citation>
    <scope>NUCLEOTIDE SEQUENCE [LARGE SCALE GENOMIC DNA]</scope>
    <source>
        <strain evidence="1 2">AM50-15</strain>
    </source>
</reference>
<evidence type="ECO:0000313" key="2">
    <source>
        <dbReference type="Proteomes" id="UP000285173"/>
    </source>
</evidence>
<accession>A0A3R5ZSC1</accession>
<dbReference type="EMBL" id="QSEF01000008">
    <property type="protein sequence ID" value="RGZ49101.1"/>
    <property type="molecule type" value="Genomic_DNA"/>
</dbReference>
<protein>
    <submittedName>
        <fullName evidence="1">Uncharacterized protein</fullName>
    </submittedName>
</protein>
<evidence type="ECO:0000313" key="1">
    <source>
        <dbReference type="EMBL" id="RGZ49101.1"/>
    </source>
</evidence>